<dbReference type="InterPro" id="IPR018511">
    <property type="entry name" value="Hemolysin-typ_Ca-bd_CS"/>
</dbReference>
<name>C8S3W7_9RHOB</name>
<gene>
    <name evidence="3" type="ORF">Rsw2DRAFT_2745</name>
</gene>
<dbReference type="InterPro" id="IPR001343">
    <property type="entry name" value="Hemolysn_Ca-bd"/>
</dbReference>
<accession>C8S3W7</accession>
<dbReference type="GO" id="GO:0005576">
    <property type="term" value="C:extracellular region"/>
    <property type="evidence" value="ECO:0007669"/>
    <property type="project" value="UniProtKB-SubCell"/>
</dbReference>
<evidence type="ECO:0000313" key="4">
    <source>
        <dbReference type="Proteomes" id="UP000010121"/>
    </source>
</evidence>
<dbReference type="PRINTS" id="PR00313">
    <property type="entry name" value="CABNDNGRPT"/>
</dbReference>
<dbReference type="PANTHER" id="PTHR38340">
    <property type="entry name" value="S-LAYER PROTEIN"/>
    <property type="match status" value="1"/>
</dbReference>
<dbReference type="Pfam" id="PF00353">
    <property type="entry name" value="HemolysinCabind"/>
    <property type="match status" value="12"/>
</dbReference>
<keyword evidence="4" id="KW-1185">Reference proteome</keyword>
<organism evidence="3 4">
    <name type="scientific">Rhodobacter ferrooxidans</name>
    <dbReference type="NCBI Taxonomy" id="371731"/>
    <lineage>
        <taxon>Bacteria</taxon>
        <taxon>Pseudomonadati</taxon>
        <taxon>Pseudomonadota</taxon>
        <taxon>Alphaproteobacteria</taxon>
        <taxon>Rhodobacterales</taxon>
        <taxon>Rhodobacter group</taxon>
        <taxon>Rhodobacter</taxon>
    </lineage>
</organism>
<dbReference type="Proteomes" id="UP000010121">
    <property type="component" value="Unassembled WGS sequence"/>
</dbReference>
<dbReference type="InterPro" id="IPR011049">
    <property type="entry name" value="Serralysin-like_metalloprot_C"/>
</dbReference>
<dbReference type="SUPFAM" id="SSF51120">
    <property type="entry name" value="beta-Roll"/>
    <property type="match status" value="7"/>
</dbReference>
<dbReference type="PROSITE" id="PS00330">
    <property type="entry name" value="HEMOLYSIN_CALCIUM"/>
    <property type="match status" value="4"/>
</dbReference>
<dbReference type="PANTHER" id="PTHR38340:SF1">
    <property type="entry name" value="S-LAYER PROTEIN"/>
    <property type="match status" value="1"/>
</dbReference>
<dbReference type="OrthoDB" id="7782055at2"/>
<dbReference type="RefSeq" id="WP_008031930.1">
    <property type="nucleotide sequence ID" value="NZ_ACYY01000021.1"/>
</dbReference>
<sequence length="1099" mass="109247">MPTYESYFLNSVAGSNVNWLAGTVLFPQMFTNLVGTLAAIVNADGTWTVFHGDLAGFSFDVNGNLQGTIRWITHTTPGGLAGFAGAFELESVGGAFDHLNIDVGTFMASSAGARYDLMFNRPGMVFNGDAGDNLLGGGVFADVFNGMGGTDTVSYIRAALSVVADLEGTVAGVGEGAGDVFNGIANLTGSDHAGGDQLFGTAGVNVIYGLWGNDLLSGRGGNDTLEGGGGDDTLIGGTGSDLLNGGDGDGDELNYSDMAANLSLYLSYNGGGTVLVSGTGDFDTFTGMEYLQSGSGNDNLTGNQYANRLTGGSGNDTLFGSEGNDTLFGGLGNDYLIGGSGTDIVHGGGGIDILAFNNGEIGAVNLVIDDTGTGFATTQGTGSCTFDGITQIVGSFGNDTISGNILGTAIWGDNGNDRLLGRGGNDGLDGGAGNDSLWGDNDWGLQGGNEDMGDDSLNGNDGDDRMFGGQGNDHMDGGAGIDTADYSGMFDDYGNGEYFIVANLGLDRVDKYYFDYFDGLSYLISTDTVLGSGAGAVENLVGTAAGDRLEGSSGNNALTGGGGADTFVITSGGGHDRITDLGLGGADVVTVGSNATLTASLAAAWTATAASSNFGVANINTSGLAVNLAAITLGSGWRVTNSGFATHLTGSAAGDTLSASTRASLGVDTLTGGLGDDIYVTNGDDQLVELAGQGLDRVASSGSYTLAANVEYLTLTGRSDINGTGNALDNVINGNIGVNTLNGGTGTDTLAGGLGNDTYITDGGDILNEGVGAGIDRVLSSATYALAANIENLVLTGTAAINGSGNALDNIITGNAASNILSGTGGADTLVGGLGDDIYVTDGSDILVEAVGAGLDRVASSVTYILAANLEYLTLTGTAAINATGNALSNILNGNAGANTLNGAGGNDTMAGGQGDDIYVVDGGDSIVEAAGAGLDRVASSNTYTLAANLEYLTLTGTAAINGSGNALDNIVNGNAGANILGGDIGNDTLSGGAGADIFIFNTAPGVGNIDRITDFAVIDDMMAVGGPGFAGLAAGGLAASAFAANLTGLATDALQRILYETDTGRLMFDADGNGAAVAVQFATLGTGLALTEADFFVL</sequence>
<dbReference type="GO" id="GO:0007229">
    <property type="term" value="P:integrin-mediated signaling pathway"/>
    <property type="evidence" value="ECO:0007669"/>
    <property type="project" value="UniProtKB-KW"/>
</dbReference>
<dbReference type="AlphaFoldDB" id="C8S3W7"/>
<reference evidence="3 4" key="1">
    <citation type="submission" date="2009-08" db="EMBL/GenBank/DDBJ databases">
        <title>The draft genome of Rhodobacter sp. SW2.</title>
        <authorList>
            <consortium name="US DOE Joint Genome Institute (JGI-PGF)"/>
            <person name="Lucas S."/>
            <person name="Copeland A."/>
            <person name="Lapidus A."/>
            <person name="Glavina del Rio T."/>
            <person name="Tice H."/>
            <person name="Bruce D."/>
            <person name="Goodwin L."/>
            <person name="Pitluck S."/>
            <person name="Larimer F."/>
            <person name="Land M.L."/>
            <person name="Hauser L."/>
            <person name="Emerson D."/>
        </authorList>
    </citation>
    <scope>NUCLEOTIDE SEQUENCE [LARGE SCALE GENOMIC DNA]</scope>
    <source>
        <strain evidence="3 4">SW2</strain>
    </source>
</reference>
<comment type="caution">
    <text evidence="3">The sequence shown here is derived from an EMBL/GenBank/DDBJ whole genome shotgun (WGS) entry which is preliminary data.</text>
</comment>
<dbReference type="eggNOG" id="COG2931">
    <property type="taxonomic scope" value="Bacteria"/>
</dbReference>
<keyword evidence="3" id="KW-0401">Integrin</keyword>
<proteinExistence type="predicted"/>
<evidence type="ECO:0000256" key="1">
    <source>
        <dbReference type="ARBA" id="ARBA00004613"/>
    </source>
</evidence>
<evidence type="ECO:0000256" key="2">
    <source>
        <dbReference type="ARBA" id="ARBA00022525"/>
    </source>
</evidence>
<dbReference type="InterPro" id="IPR050557">
    <property type="entry name" value="RTX_toxin/Mannuronan_C5-epim"/>
</dbReference>
<evidence type="ECO:0000313" key="3">
    <source>
        <dbReference type="EMBL" id="EEW24336.1"/>
    </source>
</evidence>
<dbReference type="EMBL" id="ACYY01000021">
    <property type="protein sequence ID" value="EEW24336.1"/>
    <property type="molecule type" value="Genomic_DNA"/>
</dbReference>
<protein>
    <submittedName>
        <fullName evidence="3">Na-Ca exchanger/integrin-beta4</fullName>
    </submittedName>
</protein>
<dbReference type="STRING" id="371731.Rsw2DRAFT_2745"/>
<comment type="subcellular location">
    <subcellularLocation>
        <location evidence="1">Secreted</location>
    </subcellularLocation>
</comment>
<dbReference type="Gene3D" id="2.150.10.10">
    <property type="entry name" value="Serralysin-like metalloprotease, C-terminal"/>
    <property type="match status" value="5"/>
</dbReference>
<keyword evidence="2" id="KW-0964">Secreted</keyword>
<dbReference type="GO" id="GO:0005509">
    <property type="term" value="F:calcium ion binding"/>
    <property type="evidence" value="ECO:0007669"/>
    <property type="project" value="InterPro"/>
</dbReference>